<dbReference type="PROSITE" id="PS51257">
    <property type="entry name" value="PROKAR_LIPOPROTEIN"/>
    <property type="match status" value="1"/>
</dbReference>
<evidence type="ECO:0000313" key="2">
    <source>
        <dbReference type="EMBL" id="MCO6024395.1"/>
    </source>
</evidence>
<accession>A0ABT1BUN0</accession>
<dbReference type="Pfam" id="PF14064">
    <property type="entry name" value="HmuY"/>
    <property type="match status" value="1"/>
</dbReference>
<dbReference type="Proteomes" id="UP001204015">
    <property type="component" value="Unassembled WGS sequence"/>
</dbReference>
<proteinExistence type="predicted"/>
<evidence type="ECO:0000256" key="1">
    <source>
        <dbReference type="SAM" id="SignalP"/>
    </source>
</evidence>
<organism evidence="2 3">
    <name type="scientific">Segatella cerevisiae</name>
    <dbReference type="NCBI Taxonomy" id="2053716"/>
    <lineage>
        <taxon>Bacteria</taxon>
        <taxon>Pseudomonadati</taxon>
        <taxon>Bacteroidota</taxon>
        <taxon>Bacteroidia</taxon>
        <taxon>Bacteroidales</taxon>
        <taxon>Prevotellaceae</taxon>
        <taxon>Segatella</taxon>
    </lineage>
</organism>
<dbReference type="InterPro" id="IPR025921">
    <property type="entry name" value="HmuY"/>
</dbReference>
<gene>
    <name evidence="2" type="ORF">NG821_00795</name>
</gene>
<evidence type="ECO:0000313" key="3">
    <source>
        <dbReference type="Proteomes" id="UP001204015"/>
    </source>
</evidence>
<dbReference type="RefSeq" id="WP_252759759.1">
    <property type="nucleotide sequence ID" value="NZ_JAMXLY010000002.1"/>
</dbReference>
<name>A0ABT1BUN0_9BACT</name>
<reference evidence="2 3" key="1">
    <citation type="submission" date="2022-06" db="EMBL/GenBank/DDBJ databases">
        <title>A taxonomic note on the genus Prevotella: Description of four novel genera and emended description of the genera Hallella and Xylanibacter.</title>
        <authorList>
            <person name="Hitch T.C.A."/>
        </authorList>
    </citation>
    <scope>NUCLEOTIDE SEQUENCE [LARGE SCALE GENOMIC DNA]</scope>
    <source>
        <strain evidence="2 3">DSM 100619</strain>
    </source>
</reference>
<protein>
    <submittedName>
        <fullName evidence="2">HmuY family protein</fullName>
    </submittedName>
</protein>
<keyword evidence="1" id="KW-0732">Signal</keyword>
<dbReference type="CDD" id="cd12105">
    <property type="entry name" value="HmuY"/>
    <property type="match status" value="1"/>
</dbReference>
<feature type="chain" id="PRO_5047018193" evidence="1">
    <location>
        <begin position="27"/>
        <end position="236"/>
    </location>
</feature>
<dbReference type="EMBL" id="JAMXLY010000002">
    <property type="protein sequence ID" value="MCO6024395.1"/>
    <property type="molecule type" value="Genomic_DNA"/>
</dbReference>
<feature type="signal peptide" evidence="1">
    <location>
        <begin position="1"/>
        <end position="26"/>
    </location>
</feature>
<keyword evidence="3" id="KW-1185">Reference proteome</keyword>
<comment type="caution">
    <text evidence="2">The sequence shown here is derived from an EMBL/GenBank/DDBJ whole genome shotgun (WGS) entry which is preliminary data.</text>
</comment>
<sequence>MNRNIILATCLTMLLSSCILDTNYDAADFTGKVLPRITGYTTGVTNDWIYFNMTTDSIYNKTAPNQEITEGQQLTRTDWDFAFCGHHVRTNGGTSGPGKGAAADLGYGDYKKWTSAAQIPKDTKWVIDNDTSVNVTISQNEWYSYLAKQGLDADQYPWFDPNSGPQQKRSSANPLLEQSIAVSGPPMSYAPSYHTYVIRSADGKHYYKLQIVSWYNTKTEIGGDGGQISYYLDKLK</sequence>